<feature type="transmembrane region" description="Helical" evidence="6">
    <location>
        <begin position="384"/>
        <end position="406"/>
    </location>
</feature>
<dbReference type="Proteomes" id="UP000009328">
    <property type="component" value="Unassembled WGS sequence"/>
</dbReference>
<evidence type="ECO:0000256" key="3">
    <source>
        <dbReference type="ARBA" id="ARBA00022692"/>
    </source>
</evidence>
<keyword evidence="2" id="KW-0813">Transport</keyword>
<comment type="caution">
    <text evidence="8">The sequence shown here is derived from an EMBL/GenBank/DDBJ whole genome shotgun (WGS) entry which is preliminary data.</text>
</comment>
<feature type="domain" description="Major facilitator superfamily (MFS) profile" evidence="7">
    <location>
        <begin position="65"/>
        <end position="476"/>
    </location>
</feature>
<feature type="transmembrane region" description="Helical" evidence="6">
    <location>
        <begin position="193"/>
        <end position="213"/>
    </location>
</feature>
<dbReference type="PROSITE" id="PS50850">
    <property type="entry name" value="MFS"/>
    <property type="match status" value="1"/>
</dbReference>
<evidence type="ECO:0000256" key="6">
    <source>
        <dbReference type="SAM" id="Phobius"/>
    </source>
</evidence>
<keyword evidence="3 6" id="KW-0812">Transmembrane</keyword>
<dbReference type="FunCoup" id="K0KJW3">
    <property type="interactions" value="181"/>
</dbReference>
<evidence type="ECO:0000259" key="7">
    <source>
        <dbReference type="PROSITE" id="PS50850"/>
    </source>
</evidence>
<evidence type="ECO:0000313" key="9">
    <source>
        <dbReference type="Proteomes" id="UP000009328"/>
    </source>
</evidence>
<comment type="subcellular location">
    <subcellularLocation>
        <location evidence="1">Membrane</location>
        <topology evidence="1">Multi-pass membrane protein</topology>
    </subcellularLocation>
</comment>
<dbReference type="InterPro" id="IPR036259">
    <property type="entry name" value="MFS_trans_sf"/>
</dbReference>
<feature type="transmembrane region" description="Helical" evidence="6">
    <location>
        <begin position="451"/>
        <end position="472"/>
    </location>
</feature>
<dbReference type="GO" id="GO:0016020">
    <property type="term" value="C:membrane"/>
    <property type="evidence" value="ECO:0007669"/>
    <property type="project" value="UniProtKB-SubCell"/>
</dbReference>
<dbReference type="PANTHER" id="PTHR43791:SF101">
    <property type="entry name" value="HIGH-AFFINITY NICOTINIC ACID TRANSPORTER"/>
    <property type="match status" value="1"/>
</dbReference>
<name>K0KJW3_WICCF</name>
<dbReference type="Gene3D" id="1.20.1250.20">
    <property type="entry name" value="MFS general substrate transporter like domains"/>
    <property type="match status" value="2"/>
</dbReference>
<keyword evidence="9" id="KW-1185">Reference proteome</keyword>
<feature type="transmembrane region" description="Helical" evidence="6">
    <location>
        <begin position="131"/>
        <end position="150"/>
    </location>
</feature>
<feature type="transmembrane region" description="Helical" evidence="6">
    <location>
        <begin position="359"/>
        <end position="378"/>
    </location>
</feature>
<dbReference type="FunFam" id="1.20.1250.20:FF:000013">
    <property type="entry name" value="MFS general substrate transporter"/>
    <property type="match status" value="1"/>
</dbReference>
<organism evidence="8 9">
    <name type="scientific">Wickerhamomyces ciferrii (strain ATCC 14091 / BCRC 22168 / CBS 111 / JCM 3599 / NBRC 0793 / NRRL Y-1031 F-60-10)</name>
    <name type="common">Yeast</name>
    <name type="synonym">Pichia ciferrii</name>
    <dbReference type="NCBI Taxonomy" id="1206466"/>
    <lineage>
        <taxon>Eukaryota</taxon>
        <taxon>Fungi</taxon>
        <taxon>Dikarya</taxon>
        <taxon>Ascomycota</taxon>
        <taxon>Saccharomycotina</taxon>
        <taxon>Saccharomycetes</taxon>
        <taxon>Phaffomycetales</taxon>
        <taxon>Wickerhamomycetaceae</taxon>
        <taxon>Wickerhamomyces</taxon>
    </lineage>
</organism>
<protein>
    <submittedName>
        <fullName evidence="8">Membrane protein</fullName>
    </submittedName>
</protein>
<evidence type="ECO:0000313" key="8">
    <source>
        <dbReference type="EMBL" id="CCH41403.1"/>
    </source>
</evidence>
<dbReference type="InterPro" id="IPR020846">
    <property type="entry name" value="MFS_dom"/>
</dbReference>
<gene>
    <name evidence="8" type="ORF">BN7_944</name>
</gene>
<accession>K0KJW3</accession>
<evidence type="ECO:0000256" key="2">
    <source>
        <dbReference type="ARBA" id="ARBA00022448"/>
    </source>
</evidence>
<proteinExistence type="predicted"/>
<keyword evidence="4 6" id="KW-1133">Transmembrane helix</keyword>
<dbReference type="EMBL" id="CAIF01000020">
    <property type="protein sequence ID" value="CCH41403.1"/>
    <property type="molecule type" value="Genomic_DNA"/>
</dbReference>
<reference evidence="8 9" key="1">
    <citation type="journal article" date="2012" name="Eukaryot. Cell">
        <title>Draft genome sequence of Wickerhamomyces ciferrii NRRL Y-1031 F-60-10.</title>
        <authorList>
            <person name="Schneider J."/>
            <person name="Andrea H."/>
            <person name="Blom J."/>
            <person name="Jaenicke S."/>
            <person name="Ruckert C."/>
            <person name="Schorsch C."/>
            <person name="Szczepanowski R."/>
            <person name="Farwick M."/>
            <person name="Goesmann A."/>
            <person name="Puhler A."/>
            <person name="Schaffer S."/>
            <person name="Tauch A."/>
            <person name="Kohler T."/>
            <person name="Brinkrolf K."/>
        </authorList>
    </citation>
    <scope>NUCLEOTIDE SEQUENCE [LARGE SCALE GENOMIC DNA]</scope>
    <source>
        <strain evidence="9">ATCC 14091 / BCRC 22168 / CBS 111 / JCM 3599 / NBRC 0793 / NRRL Y-1031 F-60-10</strain>
    </source>
</reference>
<feature type="transmembrane region" description="Helical" evidence="6">
    <location>
        <begin position="332"/>
        <end position="352"/>
    </location>
</feature>
<dbReference type="InParanoid" id="K0KJW3"/>
<dbReference type="GO" id="GO:0022857">
    <property type="term" value="F:transmembrane transporter activity"/>
    <property type="evidence" value="ECO:0007669"/>
    <property type="project" value="InterPro"/>
</dbReference>
<dbReference type="Pfam" id="PF07690">
    <property type="entry name" value="MFS_1"/>
    <property type="match status" value="1"/>
</dbReference>
<sequence length="510" mass="58352">MVLKLLRKKSTEEAHSFNQISSNQTSKDQFTKIEALDSDQSLENEPIVIDKQVEKRVLRKLDIFVVTWFAIFYFFCQLDRSNIGFAQTDGFIDDIGLKGNEFGNANSYLYITYLTFEPINTLIVKKVTPKYLMIGCAFAWGLTTLSQAFIQNAGGLYACRLVMGLFESGILPVIYVLTSTIYTKSEKTKRHSFVYFIAAFASAFGGLLAYGLLRVTGPKHLEEGWRIMFFVEGLMTIGVLPLAIFIFPKNFETSWFFNEEEKKCYAQRLIHYPELYEKDDFKWSVVWDMFKDFKFYAEVIWQFCCVLSFFASSTFLPTIVSSMGYEGIKSNLMVVPIYMYGAIYYIIVATLSDYFKNRSIFMAISALAMLIGYIIIYASKKDGVRYFGCFFMIMGVYPGTGLNMMWLGDNLPSHYQKAAYMGFTMALGNTAGLAYGQVFRDNDAPRYQNGIKVGLALTAVALVDVLIQIGYYKYLNNKKLKALEEAERQGTPLEEQPELHDKNPHYLYTF</sequence>
<dbReference type="InterPro" id="IPR011701">
    <property type="entry name" value="MFS"/>
</dbReference>
<feature type="transmembrane region" description="Helical" evidence="6">
    <location>
        <begin position="162"/>
        <end position="181"/>
    </location>
</feature>
<evidence type="ECO:0000256" key="4">
    <source>
        <dbReference type="ARBA" id="ARBA00022989"/>
    </source>
</evidence>
<evidence type="ECO:0000256" key="1">
    <source>
        <dbReference type="ARBA" id="ARBA00004141"/>
    </source>
</evidence>
<feature type="transmembrane region" description="Helical" evidence="6">
    <location>
        <begin position="418"/>
        <end position="439"/>
    </location>
</feature>
<evidence type="ECO:0000256" key="5">
    <source>
        <dbReference type="ARBA" id="ARBA00023136"/>
    </source>
</evidence>
<dbReference type="PANTHER" id="PTHR43791">
    <property type="entry name" value="PERMEASE-RELATED"/>
    <property type="match status" value="1"/>
</dbReference>
<keyword evidence="5 6" id="KW-0472">Membrane</keyword>
<dbReference type="HOGENOM" id="CLU_001265_0_1_1"/>
<dbReference type="eggNOG" id="KOG2533">
    <property type="taxonomic scope" value="Eukaryota"/>
</dbReference>
<dbReference type="STRING" id="1206466.K0KJW3"/>
<dbReference type="AlphaFoldDB" id="K0KJW3"/>
<feature type="transmembrane region" description="Helical" evidence="6">
    <location>
        <begin position="57"/>
        <end position="75"/>
    </location>
</feature>
<feature type="transmembrane region" description="Helical" evidence="6">
    <location>
        <begin position="299"/>
        <end position="320"/>
    </location>
</feature>
<dbReference type="SUPFAM" id="SSF103473">
    <property type="entry name" value="MFS general substrate transporter"/>
    <property type="match status" value="1"/>
</dbReference>
<feature type="transmembrane region" description="Helical" evidence="6">
    <location>
        <begin position="225"/>
        <end position="247"/>
    </location>
</feature>